<dbReference type="InterPro" id="IPR004843">
    <property type="entry name" value="Calcineurin-like_PHP"/>
</dbReference>
<feature type="domain" description="TMEM62 C-terminal" evidence="4">
    <location>
        <begin position="459"/>
        <end position="582"/>
    </location>
</feature>
<protein>
    <submittedName>
        <fullName evidence="5">Uncharacterized protein</fullName>
    </submittedName>
</protein>
<evidence type="ECO:0000313" key="5">
    <source>
        <dbReference type="EMBL" id="GCB65417.1"/>
    </source>
</evidence>
<organism evidence="5 6">
    <name type="scientific">Scyliorhinus torazame</name>
    <name type="common">Cloudy catshark</name>
    <name type="synonym">Catulus torazame</name>
    <dbReference type="NCBI Taxonomy" id="75743"/>
    <lineage>
        <taxon>Eukaryota</taxon>
        <taxon>Metazoa</taxon>
        <taxon>Chordata</taxon>
        <taxon>Craniata</taxon>
        <taxon>Vertebrata</taxon>
        <taxon>Chondrichthyes</taxon>
        <taxon>Elasmobranchii</taxon>
        <taxon>Galeomorphii</taxon>
        <taxon>Galeoidea</taxon>
        <taxon>Carcharhiniformes</taxon>
        <taxon>Scyliorhinidae</taxon>
        <taxon>Scyliorhinus</taxon>
    </lineage>
</organism>
<dbReference type="InterPro" id="IPR041871">
    <property type="entry name" value="MPP_TMEM62"/>
</dbReference>
<accession>A0A401NX28</accession>
<sequence length="667" mass="75868">MPEVEWLAGSWLSPQPAPVRRLRMLRVFSMLVATGLLLACLTAYVLENYTVQPAFTEGSGGGHPRAEQPPYPGRAMDNIFWFLQVSDLHISRFIDPQRTPDFKKFCTETIDVIKPAIVFATGDLTDAKTKNRIGSVQHEVEWQTYQATLKQSRVLEKTKWIDIKGNHDAFNIPSLKSINNYYRKYSAHRQDGSFHYVHQTNFGNYSFICADATPSPGPKRPFNFFGFLNQNKMDELSKLASETVCSNQTIWLGHYTTSTIISASPGIQKVMSSAIAYLCGHLHTLGGLMPVLHSRNEQGTLELELADWMDNRKYRLLAFDHDLFSFVDLKFDKWPAVLITNPKSALYSSPRHEPLGKIKHSTHIRVLAFSPSQITSVLVSIDGIALGNAVHIEGPFFSIAWKAEDYSKGTHYIEVQVQDIAGRITVSGHSFAVEEIKLLPFDIMASFILLARHHIMARVLFILVFLANVIIIVAFRYRRKPQLKESSGVFTLTIFSFHVLCKTNIFYYPVLLFTCYVAVGPWFVGEVIDGQFGACFVFGIVVDGHFFEGSLSFIFGIFQLTLFNIPLMCYLCWCLLLRCRGACFRSHIKYTGWIRTVPMHIFIVVLFMWQVYSCYFLLITYGTAAFFLSPVRTWSVPLALVLVYKAWTLNNSSIRMFKAEMKNCTYS</sequence>
<feature type="domain" description="TMEM62 Ig-like" evidence="3">
    <location>
        <begin position="332"/>
        <end position="433"/>
    </location>
</feature>
<feature type="transmembrane region" description="Helical" evidence="1">
    <location>
        <begin position="505"/>
        <end position="524"/>
    </location>
</feature>
<dbReference type="InterPro" id="IPR056229">
    <property type="entry name" value="Ig_TMM62"/>
</dbReference>
<feature type="domain" description="Calcineurin-like phosphoesterase" evidence="2">
    <location>
        <begin position="81"/>
        <end position="220"/>
    </location>
</feature>
<feature type="transmembrane region" description="Helical" evidence="1">
    <location>
        <begin position="553"/>
        <end position="576"/>
    </location>
</feature>
<dbReference type="GO" id="GO:0016787">
    <property type="term" value="F:hydrolase activity"/>
    <property type="evidence" value="ECO:0007669"/>
    <property type="project" value="InterPro"/>
</dbReference>
<reference evidence="5 6" key="1">
    <citation type="journal article" date="2018" name="Nat. Ecol. Evol.">
        <title>Shark genomes provide insights into elasmobranch evolution and the origin of vertebrates.</title>
        <authorList>
            <person name="Hara Y"/>
            <person name="Yamaguchi K"/>
            <person name="Onimaru K"/>
            <person name="Kadota M"/>
            <person name="Koyanagi M"/>
            <person name="Keeley SD"/>
            <person name="Tatsumi K"/>
            <person name="Tanaka K"/>
            <person name="Motone F"/>
            <person name="Kageyama Y"/>
            <person name="Nozu R"/>
            <person name="Adachi N"/>
            <person name="Nishimura O"/>
            <person name="Nakagawa R"/>
            <person name="Tanegashima C"/>
            <person name="Kiyatake I"/>
            <person name="Matsumoto R"/>
            <person name="Murakumo K"/>
            <person name="Nishida K"/>
            <person name="Terakita A"/>
            <person name="Kuratani S"/>
            <person name="Sato K"/>
            <person name="Hyodo S Kuraku.S."/>
        </authorList>
    </citation>
    <scope>NUCLEOTIDE SEQUENCE [LARGE SCALE GENOMIC DNA]</scope>
</reference>
<evidence type="ECO:0000313" key="6">
    <source>
        <dbReference type="Proteomes" id="UP000288216"/>
    </source>
</evidence>
<evidence type="ECO:0000256" key="1">
    <source>
        <dbReference type="SAM" id="Phobius"/>
    </source>
</evidence>
<dbReference type="Pfam" id="PF24384">
    <property type="entry name" value="Ig_TMM62"/>
    <property type="match status" value="1"/>
</dbReference>
<dbReference type="Pfam" id="PF24394">
    <property type="entry name" value="TMEM62_C"/>
    <property type="match status" value="1"/>
</dbReference>
<keyword evidence="1" id="KW-0472">Membrane</keyword>
<gene>
    <name evidence="5" type="ORF">scyTo_0013457</name>
</gene>
<dbReference type="OMA" id="THIXDSA"/>
<dbReference type="Proteomes" id="UP000288216">
    <property type="component" value="Unassembled WGS sequence"/>
</dbReference>
<feature type="transmembrane region" description="Helical" evidence="1">
    <location>
        <begin position="27"/>
        <end position="46"/>
    </location>
</feature>
<keyword evidence="6" id="KW-1185">Reference proteome</keyword>
<dbReference type="InterPro" id="IPR029052">
    <property type="entry name" value="Metallo-depent_PP-like"/>
</dbReference>
<dbReference type="SUPFAM" id="SSF56300">
    <property type="entry name" value="Metallo-dependent phosphatases"/>
    <property type="match status" value="1"/>
</dbReference>
<keyword evidence="1" id="KW-0812">Transmembrane</keyword>
<dbReference type="Gene3D" id="3.60.21.10">
    <property type="match status" value="1"/>
</dbReference>
<dbReference type="PANTHER" id="PTHR14795">
    <property type="entry name" value="HELICASE RELATED"/>
    <property type="match status" value="1"/>
</dbReference>
<feature type="transmembrane region" description="Helical" evidence="1">
    <location>
        <begin position="624"/>
        <end position="647"/>
    </location>
</feature>
<dbReference type="PANTHER" id="PTHR14795:SF0">
    <property type="entry name" value="TRANSMEMBRANE PROTEIN 62"/>
    <property type="match status" value="1"/>
</dbReference>
<proteinExistence type="predicted"/>
<evidence type="ECO:0000259" key="3">
    <source>
        <dbReference type="Pfam" id="PF24384"/>
    </source>
</evidence>
<name>A0A401NX28_SCYTO</name>
<dbReference type="OrthoDB" id="27234at2759"/>
<dbReference type="InterPro" id="IPR056230">
    <property type="entry name" value="TMEM62_C"/>
</dbReference>
<keyword evidence="1" id="KW-1133">Transmembrane helix</keyword>
<dbReference type="EMBL" id="BFAA01006878">
    <property type="protein sequence ID" value="GCB65417.1"/>
    <property type="molecule type" value="Genomic_DNA"/>
</dbReference>
<evidence type="ECO:0000259" key="2">
    <source>
        <dbReference type="Pfam" id="PF00149"/>
    </source>
</evidence>
<comment type="caution">
    <text evidence="5">The sequence shown here is derived from an EMBL/GenBank/DDBJ whole genome shotgun (WGS) entry which is preliminary data.</text>
</comment>
<dbReference type="CDD" id="cd07401">
    <property type="entry name" value="MPP_TMEM62_N"/>
    <property type="match status" value="1"/>
</dbReference>
<feature type="transmembrane region" description="Helical" evidence="1">
    <location>
        <begin position="455"/>
        <end position="475"/>
    </location>
</feature>
<dbReference type="STRING" id="75743.A0A401NX28"/>
<dbReference type="AlphaFoldDB" id="A0A401NX28"/>
<evidence type="ECO:0000259" key="4">
    <source>
        <dbReference type="Pfam" id="PF24394"/>
    </source>
</evidence>
<feature type="transmembrane region" description="Helical" evidence="1">
    <location>
        <begin position="597"/>
        <end position="618"/>
    </location>
</feature>
<dbReference type="Pfam" id="PF00149">
    <property type="entry name" value="Metallophos"/>
    <property type="match status" value="1"/>
</dbReference>